<dbReference type="AlphaFoldDB" id="A0AAE9A425"/>
<dbReference type="Pfam" id="PF10324">
    <property type="entry name" value="7TM_GPCR_Srw"/>
    <property type="match status" value="1"/>
</dbReference>
<dbReference type="PRINTS" id="PR00237">
    <property type="entry name" value="GPCRRHODOPSN"/>
</dbReference>
<dbReference type="GO" id="GO:0008528">
    <property type="term" value="F:G protein-coupled peptide receptor activity"/>
    <property type="evidence" value="ECO:0007669"/>
    <property type="project" value="InterPro"/>
</dbReference>
<reference evidence="8 10" key="2">
    <citation type="submission" date="2022-04" db="EMBL/GenBank/DDBJ databases">
        <title>Chromosome-level reference genomes for two strains of Caenorhabditis briggsae: an improved platform for comparative genomics.</title>
        <authorList>
            <person name="Stevens L."/>
            <person name="Andersen E."/>
        </authorList>
    </citation>
    <scope>NUCLEOTIDE SEQUENCE [LARGE SCALE GENOMIC DNA]</scope>
    <source>
        <strain evidence="8">VX34</strain>
        <tissue evidence="8">Whole-organism</tissue>
    </source>
</reference>
<dbReference type="InterPro" id="IPR000276">
    <property type="entry name" value="GPCR_Rhodpsn"/>
</dbReference>
<evidence type="ECO:0000256" key="2">
    <source>
        <dbReference type="ARBA" id="ARBA00022692"/>
    </source>
</evidence>
<dbReference type="EMBL" id="CP090895">
    <property type="protein sequence ID" value="ULT89572.1"/>
    <property type="molecule type" value="Genomic_DNA"/>
</dbReference>
<comment type="subcellular location">
    <subcellularLocation>
        <location evidence="1">Membrane</location>
    </subcellularLocation>
</comment>
<dbReference type="SUPFAM" id="SSF81321">
    <property type="entry name" value="Family A G protein-coupled receptor-like"/>
    <property type="match status" value="1"/>
</dbReference>
<dbReference type="Gene3D" id="1.20.1070.10">
    <property type="entry name" value="Rhodopsin 7-helix transmembrane proteins"/>
    <property type="match status" value="1"/>
</dbReference>
<evidence type="ECO:0000256" key="4">
    <source>
        <dbReference type="ARBA" id="ARBA00023136"/>
    </source>
</evidence>
<feature type="transmembrane region" description="Helical" evidence="5">
    <location>
        <begin position="222"/>
        <end position="247"/>
    </location>
</feature>
<keyword evidence="3 5" id="KW-1133">Transmembrane helix</keyword>
<evidence type="ECO:0000313" key="8">
    <source>
        <dbReference type="EMBL" id="UMM35376.1"/>
    </source>
</evidence>
<keyword evidence="10" id="KW-1185">Reference proteome</keyword>
<dbReference type="Proteomes" id="UP000827892">
    <property type="component" value="Chromosome V"/>
</dbReference>
<feature type="transmembrane region" description="Helical" evidence="5">
    <location>
        <begin position="268"/>
        <end position="291"/>
    </location>
</feature>
<feature type="transmembrane region" description="Helical" evidence="5">
    <location>
        <begin position="66"/>
        <end position="90"/>
    </location>
</feature>
<proteinExistence type="predicted"/>
<dbReference type="EMBL" id="CP092624">
    <property type="protein sequence ID" value="UMM35376.1"/>
    <property type="molecule type" value="Genomic_DNA"/>
</dbReference>
<accession>A0AAE9A425</accession>
<dbReference type="InterPro" id="IPR017452">
    <property type="entry name" value="GPCR_Rhodpsn_7TM"/>
</dbReference>
<dbReference type="PANTHER" id="PTHR46273:SF16">
    <property type="entry name" value="G-PROTEIN COUPLED RECEPTORS FAMILY 1 PROFILE DOMAIN-CONTAINING PROTEIN"/>
    <property type="match status" value="1"/>
</dbReference>
<dbReference type="Proteomes" id="UP000829354">
    <property type="component" value="Chromosome V"/>
</dbReference>
<evidence type="ECO:0000259" key="6">
    <source>
        <dbReference type="PROSITE" id="PS50262"/>
    </source>
</evidence>
<evidence type="ECO:0000313" key="10">
    <source>
        <dbReference type="Proteomes" id="UP000829354"/>
    </source>
</evidence>
<evidence type="ECO:0000256" key="5">
    <source>
        <dbReference type="SAM" id="Phobius"/>
    </source>
</evidence>
<feature type="transmembrane region" description="Helical" evidence="5">
    <location>
        <begin position="110"/>
        <end position="133"/>
    </location>
</feature>
<protein>
    <recommendedName>
        <fullName evidence="6">G-protein coupled receptors family 1 profile domain-containing protein</fullName>
    </recommendedName>
</protein>
<gene>
    <name evidence="7" type="ORF">L3Y34_008182</name>
    <name evidence="8" type="ORF">L5515_008028</name>
</gene>
<evidence type="ECO:0000313" key="7">
    <source>
        <dbReference type="EMBL" id="ULT89572.1"/>
    </source>
</evidence>
<feature type="transmembrane region" description="Helical" evidence="5">
    <location>
        <begin position="311"/>
        <end position="330"/>
    </location>
</feature>
<evidence type="ECO:0000256" key="3">
    <source>
        <dbReference type="ARBA" id="ARBA00022989"/>
    </source>
</evidence>
<evidence type="ECO:0000256" key="1">
    <source>
        <dbReference type="ARBA" id="ARBA00004370"/>
    </source>
</evidence>
<dbReference type="CDD" id="cd14978">
    <property type="entry name" value="7tmA_FMRFamide_R-like"/>
    <property type="match status" value="1"/>
</dbReference>
<sequence>MMGCDMGSVNFTGAEWLETAVTNLNTAYAHIHPYVSVVLCLAGTAMNIVTVIVLTRPSMRSAVNSLLCAIALCDILVMTSVLVFVTHFLLFAGYRCDPSDYNIYWAYFLYYHSQATVIFHATSIWLTVLLAQIRVFSIRRATSVAGESVTNKKTCFIAVSTFIVVCLLNVPNMLTFEIIETPASNWLQCKANETSDDEMLVYLVAPSDHCGLLNIAFWTNGVLFKVVPCLLLTFSIVALVSIIRDVGKRRKQLAQVMNKKRMPRDHTTPMLVAVLSIFLFAELPQGVLHVFNAIFTKETFYDKIYIHLGDVMDVLSLLNSAVNFIIYCAMSRKFRAVFIQIFLTCLPQKIIRKYAMEAFLDGEVSRMRPTADMTKSEQLALTSHRVSASSVLLPVSRPDPPRMYSGNLLTADRLMYSKCKFQKTQPNLAKVKDINGGYSHSPRVSFDIVRKESQISVVDFQLVVPSVQQESPSLVQKIIRFFRSPDELSDSPHRRIKLMQCETSTALY</sequence>
<feature type="domain" description="G-protein coupled receptors family 1 profile" evidence="6">
    <location>
        <begin position="46"/>
        <end position="327"/>
    </location>
</feature>
<keyword evidence="2 5" id="KW-0812">Transmembrane</keyword>
<reference evidence="7 9" key="1">
    <citation type="submission" date="2022-02" db="EMBL/GenBank/DDBJ databases">
        <title>Chromosome-level reference genomes for two strains of Caenorhabditis briggsae: an improved platform for comparative genomics.</title>
        <authorList>
            <person name="Stevens L."/>
            <person name="Andersen E.C."/>
        </authorList>
    </citation>
    <scope>NUCLEOTIDE SEQUENCE [LARGE SCALE GENOMIC DNA]</scope>
    <source>
        <strain evidence="7">QX1410_ONT</strain>
        <tissue evidence="7">Whole-organism</tissue>
    </source>
</reference>
<keyword evidence="4 5" id="KW-0472">Membrane</keyword>
<feature type="transmembrane region" description="Helical" evidence="5">
    <location>
        <begin position="31"/>
        <end position="54"/>
    </location>
</feature>
<dbReference type="PROSITE" id="PS50262">
    <property type="entry name" value="G_PROTEIN_RECEP_F1_2"/>
    <property type="match status" value="1"/>
</dbReference>
<dbReference type="PANTHER" id="PTHR46273">
    <property type="entry name" value="MYOSUPPRESSIN RECEPTOR 1, ISOFORM B-RELATED"/>
    <property type="match status" value="1"/>
</dbReference>
<name>A0AAE9A425_CAEBR</name>
<organism evidence="7 9">
    <name type="scientific">Caenorhabditis briggsae</name>
    <dbReference type="NCBI Taxonomy" id="6238"/>
    <lineage>
        <taxon>Eukaryota</taxon>
        <taxon>Metazoa</taxon>
        <taxon>Ecdysozoa</taxon>
        <taxon>Nematoda</taxon>
        <taxon>Chromadorea</taxon>
        <taxon>Rhabditida</taxon>
        <taxon>Rhabditina</taxon>
        <taxon>Rhabditomorpha</taxon>
        <taxon>Rhabditoidea</taxon>
        <taxon>Rhabditidae</taxon>
        <taxon>Peloderinae</taxon>
        <taxon>Caenorhabditis</taxon>
    </lineage>
</organism>
<dbReference type="GO" id="GO:0016020">
    <property type="term" value="C:membrane"/>
    <property type="evidence" value="ECO:0007669"/>
    <property type="project" value="UniProtKB-SubCell"/>
</dbReference>
<evidence type="ECO:0000313" key="9">
    <source>
        <dbReference type="Proteomes" id="UP000827892"/>
    </source>
</evidence>
<dbReference type="InterPro" id="IPR053219">
    <property type="entry name" value="GPCR_Dmsr-1"/>
</dbReference>
<feature type="transmembrane region" description="Helical" evidence="5">
    <location>
        <begin position="154"/>
        <end position="174"/>
    </location>
</feature>
<dbReference type="InterPro" id="IPR019427">
    <property type="entry name" value="7TM_GPCR_serpentine_rcpt_Srw"/>
</dbReference>